<proteinExistence type="inferred from homology"/>
<comment type="subcellular location">
    <subcellularLocation>
        <location evidence="1">Cell membrane</location>
        <topology evidence="1">Multi-pass membrane protein</topology>
    </subcellularLocation>
</comment>
<feature type="transmembrane region" description="Helical" evidence="8">
    <location>
        <begin position="284"/>
        <end position="305"/>
    </location>
</feature>
<dbReference type="Proteomes" id="UP000199659">
    <property type="component" value="Unassembled WGS sequence"/>
</dbReference>
<dbReference type="RefSeq" id="WP_092560142.1">
    <property type="nucleotide sequence ID" value="NZ_FOYZ01000005.1"/>
</dbReference>
<feature type="transmembrane region" description="Helical" evidence="8">
    <location>
        <begin position="257"/>
        <end position="278"/>
    </location>
</feature>
<evidence type="ECO:0000313" key="10">
    <source>
        <dbReference type="Proteomes" id="UP000199659"/>
    </source>
</evidence>
<organism evidence="9 10">
    <name type="scientific">Anaeromicropila populeti</name>
    <dbReference type="NCBI Taxonomy" id="37658"/>
    <lineage>
        <taxon>Bacteria</taxon>
        <taxon>Bacillati</taxon>
        <taxon>Bacillota</taxon>
        <taxon>Clostridia</taxon>
        <taxon>Lachnospirales</taxon>
        <taxon>Lachnospiraceae</taxon>
        <taxon>Anaeromicropila</taxon>
    </lineage>
</organism>
<feature type="transmembrane region" description="Helical" evidence="8">
    <location>
        <begin position="317"/>
        <end position="334"/>
    </location>
</feature>
<feature type="transmembrane region" description="Helical" evidence="8">
    <location>
        <begin position="340"/>
        <end position="359"/>
    </location>
</feature>
<evidence type="ECO:0000256" key="5">
    <source>
        <dbReference type="ARBA" id="ARBA00022692"/>
    </source>
</evidence>
<comment type="similarity">
    <text evidence="2">Belongs to the autoinducer-2 exporter (AI-2E) (TC 2.A.86) family.</text>
</comment>
<name>A0A1I6JCY0_9FIRM</name>
<keyword evidence="5 8" id="KW-0812">Transmembrane</keyword>
<dbReference type="AlphaFoldDB" id="A0A1I6JCY0"/>
<evidence type="ECO:0000256" key="4">
    <source>
        <dbReference type="ARBA" id="ARBA00022475"/>
    </source>
</evidence>
<dbReference type="Pfam" id="PF01594">
    <property type="entry name" value="AI-2E_transport"/>
    <property type="match status" value="1"/>
</dbReference>
<evidence type="ECO:0000256" key="6">
    <source>
        <dbReference type="ARBA" id="ARBA00022989"/>
    </source>
</evidence>
<feature type="transmembrane region" description="Helical" evidence="8">
    <location>
        <begin position="36"/>
        <end position="53"/>
    </location>
</feature>
<dbReference type="OrthoDB" id="9793390at2"/>
<dbReference type="GO" id="GO:0055085">
    <property type="term" value="P:transmembrane transport"/>
    <property type="evidence" value="ECO:0007669"/>
    <property type="project" value="TreeGrafter"/>
</dbReference>
<dbReference type="GO" id="GO:0005886">
    <property type="term" value="C:plasma membrane"/>
    <property type="evidence" value="ECO:0007669"/>
    <property type="project" value="UniProtKB-SubCell"/>
</dbReference>
<evidence type="ECO:0000256" key="3">
    <source>
        <dbReference type="ARBA" id="ARBA00022448"/>
    </source>
</evidence>
<dbReference type="PANTHER" id="PTHR21716:SF53">
    <property type="entry name" value="PERMEASE PERM-RELATED"/>
    <property type="match status" value="1"/>
</dbReference>
<keyword evidence="10" id="KW-1185">Reference proteome</keyword>
<dbReference type="STRING" id="37658.SAMN05661086_01576"/>
<dbReference type="EMBL" id="FOYZ01000005">
    <property type="protein sequence ID" value="SFR76826.1"/>
    <property type="molecule type" value="Genomic_DNA"/>
</dbReference>
<accession>A0A1I6JCY0</accession>
<evidence type="ECO:0000256" key="1">
    <source>
        <dbReference type="ARBA" id="ARBA00004651"/>
    </source>
</evidence>
<keyword evidence="6 8" id="KW-1133">Transmembrane helix</keyword>
<protein>
    <submittedName>
        <fullName evidence="9">Predicted PurR-regulated permease PerM</fullName>
    </submittedName>
</protein>
<dbReference type="InterPro" id="IPR002549">
    <property type="entry name" value="AI-2E-like"/>
</dbReference>
<dbReference type="PANTHER" id="PTHR21716">
    <property type="entry name" value="TRANSMEMBRANE PROTEIN"/>
    <property type="match status" value="1"/>
</dbReference>
<evidence type="ECO:0000256" key="2">
    <source>
        <dbReference type="ARBA" id="ARBA00009773"/>
    </source>
</evidence>
<keyword evidence="4" id="KW-1003">Cell membrane</keyword>
<feature type="transmembrane region" description="Helical" evidence="8">
    <location>
        <begin position="73"/>
        <end position="98"/>
    </location>
</feature>
<evidence type="ECO:0000313" key="9">
    <source>
        <dbReference type="EMBL" id="SFR76826.1"/>
    </source>
</evidence>
<evidence type="ECO:0000256" key="7">
    <source>
        <dbReference type="ARBA" id="ARBA00023136"/>
    </source>
</evidence>
<evidence type="ECO:0000256" key="8">
    <source>
        <dbReference type="SAM" id="Phobius"/>
    </source>
</evidence>
<keyword evidence="7 8" id="KW-0472">Membrane</keyword>
<keyword evidence="3" id="KW-0813">Transport</keyword>
<reference evidence="9 10" key="1">
    <citation type="submission" date="2016-10" db="EMBL/GenBank/DDBJ databases">
        <authorList>
            <person name="de Groot N.N."/>
        </authorList>
    </citation>
    <scope>NUCLEOTIDE SEQUENCE [LARGE SCALE GENOMIC DNA]</scope>
    <source>
        <strain evidence="9 10">743A</strain>
    </source>
</reference>
<gene>
    <name evidence="9" type="ORF">SAMN05661086_01576</name>
</gene>
<sequence length="370" mass="41219">MKDYALKKKMILVTYAFALLFVVVKFDLVCAVYENVMGILSPFFLGVVLAFILNKPMQLFERLYGKIMKRRSLIKGLSLATAYIAFFLVISMIIVFIVPQLTTNIKAFVESSGDYISRLEIWALDIAERFNLETLDLSNLFLELNDIIKNLASWVINYIGTILPTVISVTTNVFSMLFKSIITIVFSINLLAGKDRLLNQIHVLHKTYLPEKWSKRCEKIGVLIPDIFGKYLVGQVTEACILGALCFIGMNIFQFDYAVLISTLIAVTALIPVAGAWIGGGISFLLLALISPMKALMFLLYLAVLQQLENNLIYPRVVGSSIGLPGLWVIFAVTVGGGLFGLPGIMLSVPTMSVIYTLIKDDVRFRGKKN</sequence>